<dbReference type="EMBL" id="BAAAHH010000010">
    <property type="protein sequence ID" value="GAA0950443.1"/>
    <property type="molecule type" value="Genomic_DNA"/>
</dbReference>
<dbReference type="SMART" id="SM00331">
    <property type="entry name" value="PP2C_SIG"/>
    <property type="match status" value="1"/>
</dbReference>
<dbReference type="PANTHER" id="PTHR47691:SF3">
    <property type="entry name" value="HTH-TYPE TRANSCRIPTIONAL REGULATOR RV0890C-RELATED"/>
    <property type="match status" value="1"/>
</dbReference>
<feature type="region of interest" description="Disordered" evidence="1">
    <location>
        <begin position="418"/>
        <end position="439"/>
    </location>
</feature>
<reference evidence="4" key="1">
    <citation type="journal article" date="2019" name="Int. J. Syst. Evol. Microbiol.">
        <title>The Global Catalogue of Microorganisms (GCM) 10K type strain sequencing project: providing services to taxonomists for standard genome sequencing and annotation.</title>
        <authorList>
            <consortium name="The Broad Institute Genomics Platform"/>
            <consortium name="The Broad Institute Genome Sequencing Center for Infectious Disease"/>
            <person name="Wu L."/>
            <person name="Ma J."/>
        </authorList>
    </citation>
    <scope>NUCLEOTIDE SEQUENCE [LARGE SCALE GENOMIC DNA]</scope>
    <source>
        <strain evidence="4">JCM 10696</strain>
    </source>
</reference>
<dbReference type="Gene3D" id="3.60.40.10">
    <property type="entry name" value="PPM-type phosphatase domain"/>
    <property type="match status" value="1"/>
</dbReference>
<feature type="region of interest" description="Disordered" evidence="1">
    <location>
        <begin position="1"/>
        <end position="23"/>
    </location>
</feature>
<dbReference type="Gene3D" id="3.40.50.300">
    <property type="entry name" value="P-loop containing nucleotide triphosphate hydrolases"/>
    <property type="match status" value="1"/>
</dbReference>
<comment type="caution">
    <text evidence="3">The sequence shown here is derived from an EMBL/GenBank/DDBJ whole genome shotgun (WGS) entry which is preliminary data.</text>
</comment>
<dbReference type="InterPro" id="IPR001932">
    <property type="entry name" value="PPM-type_phosphatase-like_dom"/>
</dbReference>
<name>A0ABP4BFU2_9ACTN</name>
<dbReference type="InterPro" id="IPR027417">
    <property type="entry name" value="P-loop_NTPase"/>
</dbReference>
<dbReference type="Pfam" id="PF07228">
    <property type="entry name" value="SpoIIE"/>
    <property type="match status" value="1"/>
</dbReference>
<sequence>MTTRPGLDDLMRRRTARERGSTDPTRWLAEMAAPSMVDFALMYVLDRVLTGAPGGHEDVLRLRRTACAGRDPALTALFPEKEEVRWRRDAPAPRALLKGEAVRLAVADGQGAARLAAELDEPRLAEAAHTRMVLLLPLLDDGRLVGAALLLSAVPLPGHRLEALAEFARWTGQALGAGRELRDRLAVVAELERAALPAAETRRPGLEVAARLKEPLDGHWCTVLALPAGRTGLVVGDAGGPGPHAAARLFRLRAQIQALALTEPPPGRMLDLLDAAVRQEDHGPRDRPVGCLYAVYDPATGEVQLSSAGRITSVLVRPDGHAELLDPSPAPPLGTGHPAYPTRYLSPEPGSLILLGTRGLTLVGHDLLGVVPPAAEPPKLTETAEFTGVGGLSGLCERLLKDAGGGALALLAAGLPAPAHRPPPGSPPAAPVRRPGRDGEFVGRTTELHEVRRLLEDARLVTVTGGPGIGKSRLAAESAAALVHDFPDGVVGVDLSAVRSPAGVPRPVEEALRETVGLSLVELTVRRLLLVLDGCDGLLEPCALFVRSLLRAAPRLRVLGTGRQPFGLTGEHVLPLSPLGLDAAVRLFTALASPRPAGEDPADVRRLCARLDAVPLMVELAACSAPAGADAAALAGRFDALGDFAGFGDEAAAEAARAAVERSHELCTDAERLLWARLAVFQGRFDLHAVEQVCVDERLPVEETLRALSALIDKSVVTSELGRRGRGYRLLHGVRGHGAERLAALPEHATLPARRDAWLAEAAGHDL</sequence>
<feature type="compositionally biased region" description="Basic and acidic residues" evidence="1">
    <location>
        <begin position="1"/>
        <end position="21"/>
    </location>
</feature>
<dbReference type="Proteomes" id="UP001500665">
    <property type="component" value="Unassembled WGS sequence"/>
</dbReference>
<organism evidence="3 4">
    <name type="scientific">Actinocorallia libanotica</name>
    <dbReference type="NCBI Taxonomy" id="46162"/>
    <lineage>
        <taxon>Bacteria</taxon>
        <taxon>Bacillati</taxon>
        <taxon>Actinomycetota</taxon>
        <taxon>Actinomycetes</taxon>
        <taxon>Streptosporangiales</taxon>
        <taxon>Thermomonosporaceae</taxon>
        <taxon>Actinocorallia</taxon>
    </lineage>
</organism>
<accession>A0ABP4BFU2</accession>
<evidence type="ECO:0000259" key="2">
    <source>
        <dbReference type="SMART" id="SM00331"/>
    </source>
</evidence>
<evidence type="ECO:0000313" key="3">
    <source>
        <dbReference type="EMBL" id="GAA0950443.1"/>
    </source>
</evidence>
<feature type="domain" description="PPM-type phosphatase" evidence="2">
    <location>
        <begin position="203"/>
        <end position="399"/>
    </location>
</feature>
<proteinExistence type="predicted"/>
<dbReference type="RefSeq" id="WP_344240860.1">
    <property type="nucleotide sequence ID" value="NZ_BAAAHH010000010.1"/>
</dbReference>
<dbReference type="PANTHER" id="PTHR47691">
    <property type="entry name" value="REGULATOR-RELATED"/>
    <property type="match status" value="1"/>
</dbReference>
<evidence type="ECO:0000313" key="4">
    <source>
        <dbReference type="Proteomes" id="UP001500665"/>
    </source>
</evidence>
<protein>
    <recommendedName>
        <fullName evidence="2">PPM-type phosphatase domain-containing protein</fullName>
    </recommendedName>
</protein>
<keyword evidence="4" id="KW-1185">Reference proteome</keyword>
<evidence type="ECO:0000256" key="1">
    <source>
        <dbReference type="SAM" id="MobiDB-lite"/>
    </source>
</evidence>
<feature type="compositionally biased region" description="Pro residues" evidence="1">
    <location>
        <begin position="419"/>
        <end position="430"/>
    </location>
</feature>
<dbReference type="InterPro" id="IPR036457">
    <property type="entry name" value="PPM-type-like_dom_sf"/>
</dbReference>
<gene>
    <name evidence="3" type="ORF">GCM10009550_28940</name>
</gene>
<dbReference type="SUPFAM" id="SSF52540">
    <property type="entry name" value="P-loop containing nucleoside triphosphate hydrolases"/>
    <property type="match status" value="1"/>
</dbReference>